<feature type="transmembrane region" description="Helical" evidence="11">
    <location>
        <begin position="113"/>
        <end position="135"/>
    </location>
</feature>
<dbReference type="PANTHER" id="PTHR43702">
    <property type="entry name" value="L-FUCOSE-PROTON SYMPORTER"/>
    <property type="match status" value="1"/>
</dbReference>
<evidence type="ECO:0000256" key="9">
    <source>
        <dbReference type="ARBA" id="ARBA00022989"/>
    </source>
</evidence>
<dbReference type="KEGG" id="abas:ACPOL_3307"/>
<keyword evidence="10 11" id="KW-0472">Membrane</keyword>
<keyword evidence="6" id="KW-0997">Cell inner membrane</keyword>
<dbReference type="PROSITE" id="PS50850">
    <property type="entry name" value="MFS"/>
    <property type="match status" value="1"/>
</dbReference>
<keyword evidence="4" id="KW-0813">Transport</keyword>
<feature type="transmembrane region" description="Helical" evidence="11">
    <location>
        <begin position="84"/>
        <end position="106"/>
    </location>
</feature>
<reference evidence="13 14" key="1">
    <citation type="journal article" date="2018" name="Front. Microbiol.">
        <title>Hydrolytic Capabilities as a Key to Environmental Success: Chitinolytic and Cellulolytic Acidobacteria From Acidic Sub-arctic Soils and Boreal Peatlands.</title>
        <authorList>
            <person name="Belova S.E."/>
            <person name="Ravin N.V."/>
            <person name="Pankratov T.A."/>
            <person name="Rakitin A.L."/>
            <person name="Ivanova A.A."/>
            <person name="Beletsky A.V."/>
            <person name="Mardanov A.V."/>
            <person name="Sinninghe Damste J.S."/>
            <person name="Dedysh S.N."/>
        </authorList>
    </citation>
    <scope>NUCLEOTIDE SEQUENCE [LARGE SCALE GENOMIC DNA]</scope>
    <source>
        <strain evidence="13 14">SBC82</strain>
    </source>
</reference>
<dbReference type="EMBL" id="CP030840">
    <property type="protein sequence ID" value="AXC12598.1"/>
    <property type="molecule type" value="Genomic_DNA"/>
</dbReference>
<keyword evidence="8 11" id="KW-0812">Transmembrane</keyword>
<dbReference type="OrthoDB" id="9795150at2"/>
<keyword evidence="5" id="KW-1003">Cell membrane</keyword>
<keyword evidence="14" id="KW-1185">Reference proteome</keyword>
<evidence type="ECO:0000256" key="2">
    <source>
        <dbReference type="ARBA" id="ARBA00004429"/>
    </source>
</evidence>
<evidence type="ECO:0000256" key="8">
    <source>
        <dbReference type="ARBA" id="ARBA00022692"/>
    </source>
</evidence>
<dbReference type="GO" id="GO:1904659">
    <property type="term" value="P:D-glucose transmembrane transport"/>
    <property type="evidence" value="ECO:0007669"/>
    <property type="project" value="InterPro"/>
</dbReference>
<proteinExistence type="inferred from homology"/>
<dbReference type="GO" id="GO:0005354">
    <property type="term" value="F:galactose transmembrane transporter activity"/>
    <property type="evidence" value="ECO:0007669"/>
    <property type="project" value="InterPro"/>
</dbReference>
<dbReference type="Proteomes" id="UP000253606">
    <property type="component" value="Chromosome"/>
</dbReference>
<keyword evidence="9 11" id="KW-1133">Transmembrane helix</keyword>
<evidence type="ECO:0000256" key="11">
    <source>
        <dbReference type="SAM" id="Phobius"/>
    </source>
</evidence>
<dbReference type="CDD" id="cd17394">
    <property type="entry name" value="MFS_FucP_like"/>
    <property type="match status" value="1"/>
</dbReference>
<feature type="transmembrane region" description="Helical" evidence="11">
    <location>
        <begin position="22"/>
        <end position="45"/>
    </location>
</feature>
<comment type="similarity">
    <text evidence="3">Belongs to the major facilitator superfamily. FHS transporter (TC 2.A.1.7) family.</text>
</comment>
<name>A0A2Z5G0D7_9BACT</name>
<evidence type="ECO:0000256" key="5">
    <source>
        <dbReference type="ARBA" id="ARBA00022475"/>
    </source>
</evidence>
<evidence type="ECO:0000313" key="14">
    <source>
        <dbReference type="Proteomes" id="UP000253606"/>
    </source>
</evidence>
<feature type="transmembrane region" description="Helical" evidence="11">
    <location>
        <begin position="322"/>
        <end position="339"/>
    </location>
</feature>
<evidence type="ECO:0000256" key="4">
    <source>
        <dbReference type="ARBA" id="ARBA00022448"/>
    </source>
</evidence>
<dbReference type="InterPro" id="IPR050375">
    <property type="entry name" value="MFS_TsgA-like"/>
</dbReference>
<comment type="subcellular location">
    <subcellularLocation>
        <location evidence="2">Cell inner membrane</location>
        <topology evidence="2">Multi-pass membrane protein</topology>
    </subcellularLocation>
</comment>
<evidence type="ECO:0000256" key="10">
    <source>
        <dbReference type="ARBA" id="ARBA00023136"/>
    </source>
</evidence>
<dbReference type="SUPFAM" id="SSF103473">
    <property type="entry name" value="MFS general substrate transporter"/>
    <property type="match status" value="1"/>
</dbReference>
<dbReference type="RefSeq" id="WP_114207770.1">
    <property type="nucleotide sequence ID" value="NZ_CP030840.1"/>
</dbReference>
<dbReference type="InterPro" id="IPR036259">
    <property type="entry name" value="MFS_trans_sf"/>
</dbReference>
<evidence type="ECO:0000256" key="7">
    <source>
        <dbReference type="ARBA" id="ARBA00022597"/>
    </source>
</evidence>
<dbReference type="GO" id="GO:0005886">
    <property type="term" value="C:plasma membrane"/>
    <property type="evidence" value="ECO:0007669"/>
    <property type="project" value="UniProtKB-SubCell"/>
</dbReference>
<feature type="transmembrane region" description="Helical" evidence="11">
    <location>
        <begin position="292"/>
        <end position="310"/>
    </location>
</feature>
<dbReference type="NCBIfam" id="TIGR01272">
    <property type="entry name" value="gluP"/>
    <property type="match status" value="1"/>
</dbReference>
<evidence type="ECO:0000259" key="12">
    <source>
        <dbReference type="PROSITE" id="PS50850"/>
    </source>
</evidence>
<evidence type="ECO:0000313" key="13">
    <source>
        <dbReference type="EMBL" id="AXC12598.1"/>
    </source>
</evidence>
<feature type="transmembrane region" description="Helical" evidence="11">
    <location>
        <begin position="206"/>
        <end position="227"/>
    </location>
</feature>
<organism evidence="13 14">
    <name type="scientific">Acidisarcina polymorpha</name>
    <dbReference type="NCBI Taxonomy" id="2211140"/>
    <lineage>
        <taxon>Bacteria</taxon>
        <taxon>Pseudomonadati</taxon>
        <taxon>Acidobacteriota</taxon>
        <taxon>Terriglobia</taxon>
        <taxon>Terriglobales</taxon>
        <taxon>Acidobacteriaceae</taxon>
        <taxon>Acidisarcina</taxon>
    </lineage>
</organism>
<keyword evidence="7" id="KW-0762">Sugar transport</keyword>
<feature type="transmembrane region" description="Helical" evidence="11">
    <location>
        <begin position="254"/>
        <end position="280"/>
    </location>
</feature>
<feature type="transmembrane region" description="Helical" evidence="11">
    <location>
        <begin position="345"/>
        <end position="369"/>
    </location>
</feature>
<feature type="transmembrane region" description="Helical" evidence="11">
    <location>
        <begin position="57"/>
        <end position="78"/>
    </location>
</feature>
<feature type="domain" description="Major facilitator superfamily (MFS) profile" evidence="12">
    <location>
        <begin position="24"/>
        <end position="430"/>
    </location>
</feature>
<dbReference type="InterPro" id="IPR020846">
    <property type="entry name" value="MFS_dom"/>
</dbReference>
<feature type="transmembrane region" description="Helical" evidence="11">
    <location>
        <begin position="381"/>
        <end position="399"/>
    </location>
</feature>
<evidence type="ECO:0000256" key="3">
    <source>
        <dbReference type="ARBA" id="ARBA00009120"/>
    </source>
</evidence>
<comment type="function">
    <text evidence="1">Intake of glucose and galactose.</text>
</comment>
<feature type="transmembrane region" description="Helical" evidence="11">
    <location>
        <begin position="405"/>
        <end position="424"/>
    </location>
</feature>
<dbReference type="GO" id="GO:0055056">
    <property type="term" value="F:D-glucose transmembrane transporter activity"/>
    <property type="evidence" value="ECO:0007669"/>
    <property type="project" value="InterPro"/>
</dbReference>
<protein>
    <submittedName>
        <fullName evidence="13">Putative mannose transporter, GGP family</fullName>
    </submittedName>
</protein>
<dbReference type="InterPro" id="IPR011701">
    <property type="entry name" value="MFS"/>
</dbReference>
<evidence type="ECO:0000256" key="1">
    <source>
        <dbReference type="ARBA" id="ARBA00003321"/>
    </source>
</evidence>
<dbReference type="Pfam" id="PF07690">
    <property type="entry name" value="MFS_1"/>
    <property type="match status" value="1"/>
</dbReference>
<gene>
    <name evidence="13" type="ORF">ACPOL_3307</name>
</gene>
<dbReference type="PANTHER" id="PTHR43702:SF3">
    <property type="entry name" value="PROTEIN TSGA"/>
    <property type="match status" value="1"/>
</dbReference>
<dbReference type="InterPro" id="IPR005964">
    <property type="entry name" value="Glc/Gal_transptr_bac"/>
</dbReference>
<evidence type="ECO:0000256" key="6">
    <source>
        <dbReference type="ARBA" id="ARBA00022519"/>
    </source>
</evidence>
<accession>A0A2Z5G0D7</accession>
<dbReference type="Gene3D" id="1.20.1250.20">
    <property type="entry name" value="MFS general substrate transporter like domains"/>
    <property type="match status" value="2"/>
</dbReference>
<dbReference type="AlphaFoldDB" id="A0A2Z5G0D7"/>
<sequence>MAIVNAGSARTVSAHPADHTNYGAMAMVTTLFFAWGFCTVLNDAVIPHLQSVFDLSYVQASLIQLAFFSSYFVFALPAGKLVEWIGYQRTMVVGLVLMASGALLFVPAASVATYAFFLCAEVVLAAGVTVLQVAANPYVTILGPPETASSRLNLTQAFNTLGDSVAPYIGGVLILGGAAAALPRGEHLQGAALTAYRIQQAASIKLPFIAIASAATVLALAVALFRFPRIAITREFRPTDLGVKQEHVWNHPHLYLGAIGIFIYVGAEVSIGSYMVKYFADPKIAGLPLERAAKLVTFYWFGMMVGRFIGSAAMQRIAANKMLAWSGLGAGLLVLASLLGTGYFAVVTILAVGLFNSIMFPTIFTLAVAELGPLTGRGSGLLVQAIVGGAVFPVFMGFLADKFGIHRSLLMPLLCYLYVIYYGWRGYRIRPTEPQTHLQALVE</sequence>